<comment type="similarity">
    <text evidence="2">Belongs to the SAICAR synthetase family.</text>
</comment>
<evidence type="ECO:0000256" key="3">
    <source>
        <dbReference type="ARBA" id="ARBA00012217"/>
    </source>
</evidence>
<dbReference type="GO" id="GO:0005524">
    <property type="term" value="F:ATP binding"/>
    <property type="evidence" value="ECO:0007669"/>
    <property type="project" value="UniProtKB-KW"/>
</dbReference>
<dbReference type="Pfam" id="PF01259">
    <property type="entry name" value="SAICAR_synt"/>
    <property type="match status" value="1"/>
</dbReference>
<evidence type="ECO:0000256" key="7">
    <source>
        <dbReference type="ARBA" id="ARBA00022755"/>
    </source>
</evidence>
<feature type="domain" description="SAICAR synthetase/ADE2 N-terminal" evidence="12">
    <location>
        <begin position="19"/>
        <end position="268"/>
    </location>
</feature>
<evidence type="ECO:0000313" key="14">
    <source>
        <dbReference type="Proteomes" id="UP000789831"/>
    </source>
</evidence>
<gene>
    <name evidence="13" type="ORF">AGERDE_LOCUS925</name>
</gene>
<dbReference type="PANTHER" id="PTHR43700:SF1">
    <property type="entry name" value="PHOSPHORIBOSYLAMINOIMIDAZOLE-SUCCINOCARBOXAMIDE SYNTHASE"/>
    <property type="match status" value="1"/>
</dbReference>
<organism evidence="13 14">
    <name type="scientific">Ambispora gerdemannii</name>
    <dbReference type="NCBI Taxonomy" id="144530"/>
    <lineage>
        <taxon>Eukaryota</taxon>
        <taxon>Fungi</taxon>
        <taxon>Fungi incertae sedis</taxon>
        <taxon>Mucoromycota</taxon>
        <taxon>Glomeromycotina</taxon>
        <taxon>Glomeromycetes</taxon>
        <taxon>Archaeosporales</taxon>
        <taxon>Ambisporaceae</taxon>
        <taxon>Ambispora</taxon>
    </lineage>
</organism>
<dbReference type="EMBL" id="CAJVPL010000055">
    <property type="protein sequence ID" value="CAG8439239.1"/>
    <property type="molecule type" value="Genomic_DNA"/>
</dbReference>
<dbReference type="NCBIfam" id="TIGR00756">
    <property type="entry name" value="PPR"/>
    <property type="match status" value="1"/>
</dbReference>
<feature type="compositionally biased region" description="Polar residues" evidence="11">
    <location>
        <begin position="560"/>
        <end position="569"/>
    </location>
</feature>
<proteinExistence type="inferred from homology"/>
<feature type="region of interest" description="Disordered" evidence="11">
    <location>
        <begin position="403"/>
        <end position="433"/>
    </location>
</feature>
<dbReference type="InterPro" id="IPR028923">
    <property type="entry name" value="SAICAR_synt/ADE2_N"/>
</dbReference>
<dbReference type="HAMAP" id="MF_00137">
    <property type="entry name" value="SAICAR_synth"/>
    <property type="match status" value="1"/>
</dbReference>
<keyword evidence="5" id="KW-0436">Ligase</keyword>
<dbReference type="PROSITE" id="PS51375">
    <property type="entry name" value="PPR"/>
    <property type="match status" value="1"/>
</dbReference>
<dbReference type="Gene3D" id="3.30.200.20">
    <property type="entry name" value="Phosphorylase Kinase, domain 1"/>
    <property type="match status" value="1"/>
</dbReference>
<dbReference type="FunFam" id="3.30.200.20:FF:000392">
    <property type="entry name" value="Phosphoribosylaminoimidazole-succinocarboxamide synthase"/>
    <property type="match status" value="1"/>
</dbReference>
<evidence type="ECO:0000256" key="5">
    <source>
        <dbReference type="ARBA" id="ARBA00022598"/>
    </source>
</evidence>
<feature type="compositionally biased region" description="Basic residues" evidence="11">
    <location>
        <begin position="464"/>
        <end position="474"/>
    </location>
</feature>
<dbReference type="NCBIfam" id="NF010568">
    <property type="entry name" value="PRK13961.1"/>
    <property type="match status" value="1"/>
</dbReference>
<dbReference type="Gene3D" id="3.30.470.20">
    <property type="entry name" value="ATP-grasp fold, B domain"/>
    <property type="match status" value="1"/>
</dbReference>
<evidence type="ECO:0000256" key="4">
    <source>
        <dbReference type="ARBA" id="ARBA00016460"/>
    </source>
</evidence>
<keyword evidence="6" id="KW-0547">Nucleotide-binding</keyword>
<dbReference type="CDD" id="cd01414">
    <property type="entry name" value="SAICAR_synt_Sc"/>
    <property type="match status" value="1"/>
</dbReference>
<feature type="compositionally biased region" description="Polar residues" evidence="11">
    <location>
        <begin position="484"/>
        <end position="503"/>
    </location>
</feature>
<evidence type="ECO:0000256" key="10">
    <source>
        <dbReference type="PROSITE-ProRule" id="PRU00708"/>
    </source>
</evidence>
<dbReference type="Pfam" id="PF01535">
    <property type="entry name" value="PPR"/>
    <property type="match status" value="1"/>
</dbReference>
<protein>
    <recommendedName>
        <fullName evidence="4">Phosphoribosylaminoimidazole-succinocarboxamide synthase</fullName>
        <ecNumber evidence="3">6.3.2.6</ecNumber>
    </recommendedName>
    <alternativeName>
        <fullName evidence="9">SAICAR synthetase</fullName>
    </alternativeName>
</protein>
<dbReference type="GO" id="GO:0005737">
    <property type="term" value="C:cytoplasm"/>
    <property type="evidence" value="ECO:0007669"/>
    <property type="project" value="TreeGrafter"/>
</dbReference>
<dbReference type="InterPro" id="IPR002885">
    <property type="entry name" value="PPR_rpt"/>
</dbReference>
<evidence type="ECO:0000256" key="8">
    <source>
        <dbReference type="ARBA" id="ARBA00022840"/>
    </source>
</evidence>
<dbReference type="InterPro" id="IPR018236">
    <property type="entry name" value="SAICAR_synthetase_CS"/>
</dbReference>
<evidence type="ECO:0000313" key="13">
    <source>
        <dbReference type="EMBL" id="CAG8439239.1"/>
    </source>
</evidence>
<dbReference type="InterPro" id="IPR001636">
    <property type="entry name" value="SAICAR_synth"/>
</dbReference>
<feature type="repeat" description="PPR" evidence="10">
    <location>
        <begin position="1286"/>
        <end position="1322"/>
    </location>
</feature>
<evidence type="ECO:0000256" key="6">
    <source>
        <dbReference type="ARBA" id="ARBA00022741"/>
    </source>
</evidence>
<dbReference type="FunFam" id="3.30.470.20:FF:000015">
    <property type="entry name" value="Phosphoribosylaminoimidazole-succinocarboxamide synthase"/>
    <property type="match status" value="1"/>
</dbReference>
<evidence type="ECO:0000259" key="12">
    <source>
        <dbReference type="Pfam" id="PF01259"/>
    </source>
</evidence>
<reference evidence="13" key="1">
    <citation type="submission" date="2021-06" db="EMBL/GenBank/DDBJ databases">
        <authorList>
            <person name="Kallberg Y."/>
            <person name="Tangrot J."/>
            <person name="Rosling A."/>
        </authorList>
    </citation>
    <scope>NUCLEOTIDE SEQUENCE</scope>
    <source>
        <strain evidence="13">MT106</strain>
    </source>
</reference>
<comment type="caution">
    <text evidence="13">The sequence shown here is derived from an EMBL/GenBank/DDBJ whole genome shotgun (WGS) entry which is preliminary data.</text>
</comment>
<keyword evidence="8" id="KW-0067">ATP-binding</keyword>
<dbReference type="NCBIfam" id="TIGR00081">
    <property type="entry name" value="purC"/>
    <property type="match status" value="1"/>
</dbReference>
<dbReference type="Proteomes" id="UP000789831">
    <property type="component" value="Unassembled WGS sequence"/>
</dbReference>
<evidence type="ECO:0000256" key="11">
    <source>
        <dbReference type="SAM" id="MobiDB-lite"/>
    </source>
</evidence>
<dbReference type="PANTHER" id="PTHR43700">
    <property type="entry name" value="PHOSPHORIBOSYLAMINOIMIDAZOLE-SUCCINOCARBOXAMIDE SYNTHASE"/>
    <property type="match status" value="1"/>
</dbReference>
<dbReference type="Gene3D" id="1.25.40.10">
    <property type="entry name" value="Tetratricopeptide repeat domain"/>
    <property type="match status" value="1"/>
</dbReference>
<evidence type="ECO:0000256" key="9">
    <source>
        <dbReference type="ARBA" id="ARBA00030409"/>
    </source>
</evidence>
<dbReference type="InterPro" id="IPR011990">
    <property type="entry name" value="TPR-like_helical_dom_sf"/>
</dbReference>
<comment type="pathway">
    <text evidence="1">Purine metabolism; IMP biosynthesis via de novo pathway; 5-amino-1-(5-phospho-D-ribosyl)imidazole-4-carboxamide from 5-amino-1-(5-phospho-D-ribosyl)imidazole-4-carboxylate: step 1/2.</text>
</comment>
<dbReference type="OrthoDB" id="9991235at2759"/>
<keyword evidence="14" id="KW-1185">Reference proteome</keyword>
<dbReference type="EC" id="6.3.2.6" evidence="3"/>
<sequence>MSTTTYALLESHCPDLKLLSRGKVRDLYLIDEETLLFVATDRISAFDVIMKNGIPSKGKLLTQLSVFWFEKLYEILPNHLITADFEKMPAEVQKYRSQLEHRCLLVRKFKVLPIESIIRGYITGSAWSEYKKKGSICDIPLPDGLLESQKLPETLFTPSTKAEIGQHDENIHPSKIVGLVGEIYAKEIEEASLKLYNKAKEYALTKGIIIADTKFEFGTDSNGKLYLVDEVLTPDSSRFWLLEDFKVGQNQQSFDKQYVRNYLLSIDYDRQTSIELPSDVVLKTMEKNESRFSYNEPTHYSEKESKPSRYWSKDEYQIAKPAAYYNEKESKPSRYWSKDEYQTTTKPAAYCNEQESKSSHYWPRDEYHITTTKPAIPATAYYNEKESKFSRYWSKEEYHLTTVKPNTNDKNNRIKRGPPQKYSNFENRHKRNPDIYPSAEEIQERMRNPELYPSEEEILERMERKRKSQLHRTNSRAYEPPGSENYSTSIDETTRSRSFTRNKNSFDHVSEQENWKYDDQLRRVARKDVARKDDFEVSNSNPHLEKVEWTEMFPAIQRYENSQLDSDNYSSTSTSSTGRRNYEQRVPSYSQPRLTKVEWEDSKSSLTRVNRRHDFGLLRDSNRYMDEEDIKNELDYLYTQLKKEERTEMQEDYLRNLKPLLEEERADMPEDYLKHLKPRVNDIDRDIFPLSANLKISIYTRQANTENDPALMYEVFLQIKSKENEKTSSKILNEDKEQEGTNEPFNEHEEQQEKAIEVSNNNNNQEPPKIDLKEEEPMKKISLFYNANEKEIEFEYMEEEQEKSFVRQNYHYQGPPLPELAIEDDKMNITFNVMIGCLARNRWLDEAIEVFNFSLEYYNLQIEQKTVYVLIDHLLNHQFAIMRQEALHNQKGEDPQYAMREKEKPSKNVFKRILTVWNKIRKSGVEPDASSYGRMLFGIAWKDPFHAKYILLNMIAAGHKPIQRDLDRVINNLIGSGSLQDYKDVLEAVKSVNMIPSANVLGNLVHESNRFKKLEFLNLFYKEMVKSESYPIDPASQSYLDLINESIAKDQIHQALNLYNIMRSEGLCPHPVVTLTVFEGLYTKKSMLVAARELAETFPLSNMPKLPEILHYIVAGFVWHSKRYVAYRITKLFLQQKIMPLRYTIDVIGNAYLDRNMPYRAEPYFASLLRAKNQEPHAEQVGRLMTSLFHRKDYIRVTRWLPRLEAIPGVRENTVSMLALLLGYTLVGTSEEIVKAWNDLSYLPCQNKKLRVAVVAICNGLSRLDDLNVLKKQWAIFMKSQTLRLDEQQYRHYISILCSEFNDPDEAMRVLVEHMSEKNVPPEEETIQVIAINLKRDGRSHREILEIMEPVREMWPFEYNKWLDWQITHLDKL</sequence>
<keyword evidence="7" id="KW-0658">Purine biosynthesis</keyword>
<name>A0A9N8V798_9GLOM</name>
<feature type="region of interest" description="Disordered" evidence="11">
    <location>
        <begin position="463"/>
        <end position="505"/>
    </location>
</feature>
<dbReference type="SUPFAM" id="SSF56104">
    <property type="entry name" value="SAICAR synthase-like"/>
    <property type="match status" value="1"/>
</dbReference>
<dbReference type="GO" id="GO:0006189">
    <property type="term" value="P:'de novo' IMP biosynthetic process"/>
    <property type="evidence" value="ECO:0007669"/>
    <property type="project" value="TreeGrafter"/>
</dbReference>
<feature type="region of interest" description="Disordered" evidence="11">
    <location>
        <begin position="726"/>
        <end position="770"/>
    </location>
</feature>
<dbReference type="GO" id="GO:0004639">
    <property type="term" value="F:phosphoribosylaminoimidazolesuccinocarboxamide synthase activity"/>
    <property type="evidence" value="ECO:0007669"/>
    <property type="project" value="UniProtKB-EC"/>
</dbReference>
<feature type="compositionally biased region" description="Basic and acidic residues" evidence="11">
    <location>
        <begin position="726"/>
        <end position="756"/>
    </location>
</feature>
<accession>A0A9N8V798</accession>
<dbReference type="PROSITE" id="PS01057">
    <property type="entry name" value="SAICAR_SYNTHETASE_1"/>
    <property type="match status" value="1"/>
</dbReference>
<evidence type="ECO:0000256" key="2">
    <source>
        <dbReference type="ARBA" id="ARBA00010190"/>
    </source>
</evidence>
<dbReference type="PROSITE" id="PS01058">
    <property type="entry name" value="SAICAR_SYNTHETASE_2"/>
    <property type="match status" value="1"/>
</dbReference>
<feature type="region of interest" description="Disordered" evidence="11">
    <location>
        <begin position="560"/>
        <end position="589"/>
    </location>
</feature>
<evidence type="ECO:0000256" key="1">
    <source>
        <dbReference type="ARBA" id="ARBA00004672"/>
    </source>
</evidence>